<keyword evidence="2" id="KW-0521">NADP</keyword>
<dbReference type="RefSeq" id="WP_057824654.1">
    <property type="nucleotide sequence ID" value="NZ_AZEA01000007.1"/>
</dbReference>
<organism evidence="5 6">
    <name type="scientific">Lentilactobacillus sunkii DSM 19904</name>
    <dbReference type="NCBI Taxonomy" id="1423808"/>
    <lineage>
        <taxon>Bacteria</taxon>
        <taxon>Bacillati</taxon>
        <taxon>Bacillota</taxon>
        <taxon>Bacilli</taxon>
        <taxon>Lactobacillales</taxon>
        <taxon>Lactobacillaceae</taxon>
        <taxon>Lentilactobacillus</taxon>
    </lineage>
</organism>
<evidence type="ECO:0000313" key="5">
    <source>
        <dbReference type="EMBL" id="KRK88665.1"/>
    </source>
</evidence>
<dbReference type="Pfam" id="PF00248">
    <property type="entry name" value="Aldo_ket_red"/>
    <property type="match status" value="1"/>
</dbReference>
<dbReference type="PANTHER" id="PTHR43150">
    <property type="entry name" value="HYPERKINETIC, ISOFORM M"/>
    <property type="match status" value="1"/>
</dbReference>
<evidence type="ECO:0000259" key="4">
    <source>
        <dbReference type="Pfam" id="PF00248"/>
    </source>
</evidence>
<dbReference type="PATRIC" id="fig|1423808.3.peg.2398"/>
<dbReference type="Gene3D" id="3.20.20.100">
    <property type="entry name" value="NADP-dependent oxidoreductase domain"/>
    <property type="match status" value="1"/>
</dbReference>
<dbReference type="InterPro" id="IPR005399">
    <property type="entry name" value="K_chnl_volt-dep_bsu_KCNAB-rel"/>
</dbReference>
<dbReference type="InterPro" id="IPR036812">
    <property type="entry name" value="NAD(P)_OxRdtase_dom_sf"/>
</dbReference>
<keyword evidence="3" id="KW-0560">Oxidoreductase</keyword>
<proteinExistence type="inferred from homology"/>
<sequence length="330" mass="36691">MVYSASKDRYDKVPIRRVGHTGLQLPILSLGLWRGFGSLADYDNSRKTVLTAFDNGIFHFDLANNYGPEPGTAEETFGRIMDQDLRPYRDELIVTTKAGFNMGPGPYGVFNSKKTLVSSLDQSLKRMHLDYVDIFYSHRPDPVIKFEETADALAGIVRSGKALYIGISNYSTDETKKMAKLLAERHVPVMLNQFSYNMLNQEAETTGLVDEMAKLDAGLVAYGPLAEGLLSDRYLNGIPDTFPVHRTNKFLFDKGSDKLVEKLNQLNKIAENRGQTLAQMSLAWLLKNPTVTSVILGTSHANHLLDNLKVVDNLELSDDELTAIDGIING</sequence>
<feature type="domain" description="NADP-dependent oxidoreductase" evidence="4">
    <location>
        <begin position="28"/>
        <end position="328"/>
    </location>
</feature>
<gene>
    <name evidence="5" type="ORF">FD17_GL002356</name>
</gene>
<evidence type="ECO:0000256" key="1">
    <source>
        <dbReference type="ARBA" id="ARBA00006515"/>
    </source>
</evidence>
<comment type="similarity">
    <text evidence="1">Belongs to the shaker potassium channel beta subunit family.</text>
</comment>
<comment type="caution">
    <text evidence="5">The sequence shown here is derived from an EMBL/GenBank/DDBJ whole genome shotgun (WGS) entry which is preliminary data.</text>
</comment>
<reference evidence="5 6" key="1">
    <citation type="journal article" date="2015" name="Genome Announc.">
        <title>Expanding the biotechnology potential of lactobacilli through comparative genomics of 213 strains and associated genera.</title>
        <authorList>
            <person name="Sun Z."/>
            <person name="Harris H.M."/>
            <person name="McCann A."/>
            <person name="Guo C."/>
            <person name="Argimon S."/>
            <person name="Zhang W."/>
            <person name="Yang X."/>
            <person name="Jeffery I.B."/>
            <person name="Cooney J.C."/>
            <person name="Kagawa T.F."/>
            <person name="Liu W."/>
            <person name="Song Y."/>
            <person name="Salvetti E."/>
            <person name="Wrobel A."/>
            <person name="Rasinkangas P."/>
            <person name="Parkhill J."/>
            <person name="Rea M.C."/>
            <person name="O'Sullivan O."/>
            <person name="Ritari J."/>
            <person name="Douillard F.P."/>
            <person name="Paul Ross R."/>
            <person name="Yang R."/>
            <person name="Briner A.E."/>
            <person name="Felis G.E."/>
            <person name="de Vos W.M."/>
            <person name="Barrangou R."/>
            <person name="Klaenhammer T.R."/>
            <person name="Caufield P.W."/>
            <person name="Cui Y."/>
            <person name="Zhang H."/>
            <person name="O'Toole P.W."/>
        </authorList>
    </citation>
    <scope>NUCLEOTIDE SEQUENCE [LARGE SCALE GENOMIC DNA]</scope>
    <source>
        <strain evidence="5 6">DSM 19904</strain>
    </source>
</reference>
<dbReference type="GO" id="GO:0016491">
    <property type="term" value="F:oxidoreductase activity"/>
    <property type="evidence" value="ECO:0007669"/>
    <property type="project" value="UniProtKB-KW"/>
</dbReference>
<accession>A0A0R1L6Z2</accession>
<dbReference type="Proteomes" id="UP000051581">
    <property type="component" value="Unassembled WGS sequence"/>
</dbReference>
<dbReference type="GO" id="GO:0051596">
    <property type="term" value="P:methylglyoxal catabolic process"/>
    <property type="evidence" value="ECO:0007669"/>
    <property type="project" value="TreeGrafter"/>
</dbReference>
<dbReference type="SUPFAM" id="SSF51430">
    <property type="entry name" value="NAD(P)-linked oxidoreductase"/>
    <property type="match status" value="1"/>
</dbReference>
<protein>
    <submittedName>
        <fullName evidence="5">Aryl-alcohol dehydrogenase family enzyme</fullName>
    </submittedName>
</protein>
<keyword evidence="6" id="KW-1185">Reference proteome</keyword>
<dbReference type="InterPro" id="IPR023210">
    <property type="entry name" value="NADP_OxRdtase_dom"/>
</dbReference>
<dbReference type="CDD" id="cd19089">
    <property type="entry name" value="AKR_AKR14A1_2"/>
    <property type="match status" value="1"/>
</dbReference>
<dbReference type="OrthoDB" id="9773828at2"/>
<evidence type="ECO:0000256" key="3">
    <source>
        <dbReference type="ARBA" id="ARBA00023002"/>
    </source>
</evidence>
<name>A0A0R1L6Z2_9LACO</name>
<dbReference type="AlphaFoldDB" id="A0A0R1L6Z2"/>
<evidence type="ECO:0000256" key="2">
    <source>
        <dbReference type="ARBA" id="ARBA00022857"/>
    </source>
</evidence>
<dbReference type="PRINTS" id="PR01577">
    <property type="entry name" value="KCNABCHANNEL"/>
</dbReference>
<dbReference type="PANTHER" id="PTHR43150:SF4">
    <property type="entry name" value="L-GLYCERALDEHYDE 3-PHOSPHATE REDUCTASE"/>
    <property type="match status" value="1"/>
</dbReference>
<dbReference type="EMBL" id="AZEA01000007">
    <property type="protein sequence ID" value="KRK88665.1"/>
    <property type="molecule type" value="Genomic_DNA"/>
</dbReference>
<evidence type="ECO:0000313" key="6">
    <source>
        <dbReference type="Proteomes" id="UP000051581"/>
    </source>
</evidence>